<comment type="function">
    <text evidence="5 7">Catalyzes the first step in the D-alanylation of lipoteichoic acid (LTA), the activation of D-alanine and its transfer onto the D-alanyl carrier protein (Dcp) DltC. In an ATP-dependent two-step reaction, forms a high energy D-alanyl-AMP intermediate, followed by transfer of the D-alanyl residue as a thiol ester to the phosphopantheinyl prosthetic group of the Dcp. D-alanylation of LTA plays an important role in modulating the properties of the cell wall in Gram-positive bacteria, influencing the net charge of the cell wall.</text>
</comment>
<evidence type="ECO:0000256" key="1">
    <source>
        <dbReference type="ARBA" id="ARBA00022490"/>
    </source>
</evidence>
<feature type="binding site" evidence="7">
    <location>
        <begin position="396"/>
        <end position="399"/>
    </location>
    <ligand>
        <name>ATP</name>
        <dbReference type="ChEBI" id="CHEBI:30616"/>
    </ligand>
</feature>
<dbReference type="AlphaFoldDB" id="A0A0G9F8J1"/>
<dbReference type="PANTHER" id="PTHR45398">
    <property type="match status" value="1"/>
</dbReference>
<comment type="catalytic activity">
    <reaction evidence="7">
        <text>holo-[D-alanyl-carrier protein] + D-alanine + ATP = D-alanyl-[D-alanyl-carrier protein] + AMP + diphosphate</text>
        <dbReference type="Rhea" id="RHEA:55132"/>
        <dbReference type="Rhea" id="RHEA-COMP:14102"/>
        <dbReference type="Rhea" id="RHEA-COMP:14103"/>
        <dbReference type="ChEBI" id="CHEBI:30616"/>
        <dbReference type="ChEBI" id="CHEBI:33019"/>
        <dbReference type="ChEBI" id="CHEBI:57416"/>
        <dbReference type="ChEBI" id="CHEBI:64479"/>
        <dbReference type="ChEBI" id="CHEBI:138620"/>
        <dbReference type="ChEBI" id="CHEBI:456215"/>
        <dbReference type="EC" id="6.2.1.54"/>
    </reaction>
</comment>
<evidence type="ECO:0000313" key="11">
    <source>
        <dbReference type="EMBL" id="KZU92087.1"/>
    </source>
</evidence>
<dbReference type="Proteomes" id="UP000076872">
    <property type="component" value="Unassembled WGS sequence"/>
</dbReference>
<comment type="subcellular location">
    <subcellularLocation>
        <location evidence="7">Cytoplasm</location>
    </subcellularLocation>
</comment>
<comment type="pathway">
    <text evidence="7">Cell wall biogenesis; lipoteichoic acid biosynthesis.</text>
</comment>
<dbReference type="Proteomes" id="UP000076882">
    <property type="component" value="Unassembled WGS sequence"/>
</dbReference>
<organism evidence="13 17">
    <name type="scientific">Lactiplantibacillus plantarum</name>
    <name type="common">Lactobacillus plantarum</name>
    <dbReference type="NCBI Taxonomy" id="1590"/>
    <lineage>
        <taxon>Bacteria</taxon>
        <taxon>Bacillati</taxon>
        <taxon>Bacillota</taxon>
        <taxon>Bacilli</taxon>
        <taxon>Lactobacillales</taxon>
        <taxon>Lactobacillaceae</taxon>
        <taxon>Lactiplantibacillus</taxon>
    </lineage>
</organism>
<dbReference type="NCBIfam" id="NF003417">
    <property type="entry name" value="PRK04813.1"/>
    <property type="match status" value="1"/>
</dbReference>
<dbReference type="SMR" id="A0A0G9F8J1"/>
<feature type="binding site" evidence="7">
    <location>
        <position position="198"/>
    </location>
    <ligand>
        <name>D-alanine</name>
        <dbReference type="ChEBI" id="CHEBI:57416"/>
    </ligand>
</feature>
<dbReference type="PANTHER" id="PTHR45398:SF1">
    <property type="entry name" value="ENZYME, PUTATIVE (JCVI)-RELATED"/>
    <property type="match status" value="1"/>
</dbReference>
<protein>
    <recommendedName>
        <fullName evidence="7">D-alanine--D-alanyl carrier protein ligase</fullName>
        <shortName evidence="7">DCL</shortName>
        <ecNumber evidence="7">6.2.1.54</ecNumber>
    </recommendedName>
    <alternativeName>
        <fullName evidence="7">D-alanine--poly(phosphoribitol) ligase subunit 1</fullName>
    </alternativeName>
    <alternativeName>
        <fullName evidence="7">D-alanine-activating enzyme</fullName>
        <shortName evidence="7">DAE</shortName>
    </alternativeName>
</protein>
<dbReference type="SUPFAM" id="SSF56801">
    <property type="entry name" value="Acetyl-CoA synthetase-like"/>
    <property type="match status" value="1"/>
</dbReference>
<feature type="domain" description="AMP-binding enzyme C-terminal" evidence="9">
    <location>
        <begin position="415"/>
        <end position="495"/>
    </location>
</feature>
<gene>
    <name evidence="7 13" type="primary">dltA</name>
    <name evidence="11" type="ORF">Lp19_3373</name>
    <name evidence="13" type="ORF">LPJSA22_01866</name>
    <name evidence="12" type="ORF">NAB2_1617</name>
    <name evidence="10" type="ORF">Nizo2260_2317</name>
</gene>
<comment type="similarity">
    <text evidence="6 7">Belongs to the ATP-dependent AMP-binding enzyme family. DltA subfamily.</text>
</comment>
<feature type="binding site" evidence="7">
    <location>
        <begin position="293"/>
        <end position="298"/>
    </location>
    <ligand>
        <name>ATP</name>
        <dbReference type="ChEBI" id="CHEBI:30616"/>
    </ligand>
</feature>
<dbReference type="InterPro" id="IPR044507">
    <property type="entry name" value="DltA-like"/>
</dbReference>
<dbReference type="Proteomes" id="UP000076989">
    <property type="component" value="Unassembled WGS sequence"/>
</dbReference>
<dbReference type="InterPro" id="IPR045851">
    <property type="entry name" value="AMP-bd_C_sf"/>
</dbReference>
<dbReference type="RefSeq" id="WP_003640707.1">
    <property type="nucleotide sequence ID" value="NZ_AP028145.1"/>
</dbReference>
<evidence type="ECO:0000313" key="15">
    <source>
        <dbReference type="Proteomes" id="UP000076882"/>
    </source>
</evidence>
<evidence type="ECO:0000313" key="13">
    <source>
        <dbReference type="EMBL" id="ODO61887.1"/>
    </source>
</evidence>
<evidence type="ECO:0000256" key="6">
    <source>
        <dbReference type="ARBA" id="ARBA00061336"/>
    </source>
</evidence>
<sequence length="508" mass="56081">MIKNIITTIDDYARTQPNNVVYDVQGVTHTYAELKAYSDALAAHLDTLDLPAKDPIIVFGGQTFEMIATFLGVVKSGRAYIPIDTHSPNERLTMINEIAKPAAVIAVADLPTGVGTTPVITPDQLAAIFATPVDYQADHVVSGDDNYYIIFTSGTTGMPKGVQISHDNLVSYVDWMLSDDFGLPDQPNSLSQPPYSFDLSVMDVYPTLALGGTLYALPKAVTDDFKQLFAALPTLPINVWVSTPSFMDICLLEPKFNAENLPTLTHFLFCGEELTHKTAATLKKRFPDARIFNTYGPTETCVAVTQIEITDAALAQYDRLPIGYAKADTRILVVDENGEAVPNGTEGELIIAGPSVSKGYLNNSEKTAKAFFELDGQPAYHSGDIGTMDADGLFRYRGRVDFQIKMHGYRIELEEVDHFLAQQQHIKQAVAVPKYDKEHKVTQMIAYVVPKPNDFESDFALTTAIKKDLQGMMMEYMIPQRFVYQTSLPLTPNGKIDVKSIIKEVNPE</sequence>
<dbReference type="HAMAP" id="MF_00593">
    <property type="entry name" value="DltA"/>
    <property type="match status" value="1"/>
</dbReference>
<evidence type="ECO:0000313" key="14">
    <source>
        <dbReference type="Proteomes" id="UP000076872"/>
    </source>
</evidence>
<dbReference type="GO" id="GO:0005737">
    <property type="term" value="C:cytoplasm"/>
    <property type="evidence" value="ECO:0007669"/>
    <property type="project" value="UniProtKB-SubCell"/>
</dbReference>
<dbReference type="UniPathway" id="UPA00556"/>
<dbReference type="Gene3D" id="3.40.50.12780">
    <property type="entry name" value="N-terminal domain of ligase-like"/>
    <property type="match status" value="1"/>
</dbReference>
<evidence type="ECO:0000256" key="5">
    <source>
        <dbReference type="ARBA" id="ARBA00054605"/>
    </source>
</evidence>
<evidence type="ECO:0000259" key="9">
    <source>
        <dbReference type="Pfam" id="PF13193"/>
    </source>
</evidence>
<dbReference type="InterPro" id="IPR025110">
    <property type="entry name" value="AMP-bd_C"/>
</dbReference>
<dbReference type="EMBL" id="LUXM01000040">
    <property type="protein sequence ID" value="KZU92087.1"/>
    <property type="molecule type" value="Genomic_DNA"/>
</dbReference>
<proteinExistence type="inferred from homology"/>
<feature type="binding site" evidence="7">
    <location>
        <position position="302"/>
    </location>
    <ligand>
        <name>D-alanine</name>
        <dbReference type="ChEBI" id="CHEBI:57416"/>
    </ligand>
</feature>
<feature type="domain" description="AMP-dependent synthetase/ligase" evidence="8">
    <location>
        <begin position="11"/>
        <end position="361"/>
    </location>
</feature>
<dbReference type="EC" id="6.2.1.54" evidence="7"/>
<dbReference type="FunFam" id="3.30.300.30:FF:000012">
    <property type="entry name" value="D-alanine--D-alanyl carrier protein ligase"/>
    <property type="match status" value="1"/>
</dbReference>
<dbReference type="InterPro" id="IPR042099">
    <property type="entry name" value="ANL_N_sf"/>
</dbReference>
<dbReference type="NCBIfam" id="TIGR01734">
    <property type="entry name" value="D-ala-DACP-lig"/>
    <property type="match status" value="1"/>
</dbReference>
<evidence type="ECO:0000256" key="2">
    <source>
        <dbReference type="ARBA" id="ARBA00022598"/>
    </source>
</evidence>
<feature type="binding site" evidence="7">
    <location>
        <position position="384"/>
    </location>
    <ligand>
        <name>ATP</name>
        <dbReference type="ChEBI" id="CHEBI:30616"/>
    </ligand>
</feature>
<reference evidence="13 17" key="2">
    <citation type="submission" date="2016-08" db="EMBL/GenBank/DDBJ databases">
        <title>Genome sequencing of Lactobacillus plantarum JSA22, isolated from fermented soybean paste.</title>
        <authorList>
            <person name="Choi H.S."/>
        </authorList>
    </citation>
    <scope>NUCLEOTIDE SEQUENCE [LARGE SCALE GENOMIC DNA]</scope>
    <source>
        <strain evidence="13 17">JSA22</strain>
    </source>
</reference>
<dbReference type="Gene3D" id="3.30.300.30">
    <property type="match status" value="1"/>
</dbReference>
<evidence type="ECO:0000259" key="8">
    <source>
        <dbReference type="Pfam" id="PF00501"/>
    </source>
</evidence>
<dbReference type="InterPro" id="IPR010071">
    <property type="entry name" value="AA_adenyl_dom"/>
</dbReference>
<keyword evidence="1 7" id="KW-0963">Cytoplasm</keyword>
<dbReference type="GO" id="GO:0005524">
    <property type="term" value="F:ATP binding"/>
    <property type="evidence" value="ECO:0007669"/>
    <property type="project" value="UniProtKB-KW"/>
</dbReference>
<evidence type="ECO:0000256" key="7">
    <source>
        <dbReference type="HAMAP-Rule" id="MF_00593"/>
    </source>
</evidence>
<evidence type="ECO:0000313" key="16">
    <source>
        <dbReference type="Proteomes" id="UP000076989"/>
    </source>
</evidence>
<feature type="binding site" evidence="7">
    <location>
        <begin position="152"/>
        <end position="153"/>
    </location>
    <ligand>
        <name>ATP</name>
        <dbReference type="ChEBI" id="CHEBI:30616"/>
    </ligand>
</feature>
<dbReference type="Proteomes" id="UP000094892">
    <property type="component" value="Unassembled WGS sequence"/>
</dbReference>
<evidence type="ECO:0000313" key="10">
    <source>
        <dbReference type="EMBL" id="KZU02676.1"/>
    </source>
</evidence>
<dbReference type="NCBIfam" id="TIGR01733">
    <property type="entry name" value="AA-adenyl-dom"/>
    <property type="match status" value="1"/>
</dbReference>
<evidence type="ECO:0000256" key="4">
    <source>
        <dbReference type="ARBA" id="ARBA00022840"/>
    </source>
</evidence>
<keyword evidence="4 7" id="KW-0067">ATP-binding</keyword>
<feature type="binding site" evidence="7">
    <location>
        <position position="495"/>
    </location>
    <ligand>
        <name>D-alanine</name>
        <dbReference type="ChEBI" id="CHEBI:57416"/>
    </ligand>
</feature>
<dbReference type="GO" id="GO:0047473">
    <property type="term" value="F:D-alanine [D-alanyl carrier protein] ligase activity"/>
    <property type="evidence" value="ECO:0007669"/>
    <property type="project" value="UniProtKB-UniRule"/>
</dbReference>
<dbReference type="InterPro" id="IPR020845">
    <property type="entry name" value="AMP-binding_CS"/>
</dbReference>
<dbReference type="EMBL" id="LUWI01000029">
    <property type="protein sequence ID" value="KZU02676.1"/>
    <property type="molecule type" value="Genomic_DNA"/>
</dbReference>
<dbReference type="KEGG" id="lpb:SH83_08320"/>
<dbReference type="CDD" id="cd05945">
    <property type="entry name" value="DltA"/>
    <property type="match status" value="1"/>
</dbReference>
<dbReference type="PROSITE" id="PS00455">
    <property type="entry name" value="AMP_BINDING"/>
    <property type="match status" value="1"/>
</dbReference>
<keyword evidence="2 7" id="KW-0436">Ligase</keyword>
<comment type="caution">
    <text evidence="13">The sequence shown here is derived from an EMBL/GenBank/DDBJ whole genome shotgun (WGS) entry which is preliminary data.</text>
</comment>
<dbReference type="Pfam" id="PF00501">
    <property type="entry name" value="AMP-binding"/>
    <property type="match status" value="1"/>
</dbReference>
<evidence type="ECO:0000313" key="17">
    <source>
        <dbReference type="Proteomes" id="UP000094892"/>
    </source>
</evidence>
<dbReference type="InterPro" id="IPR010072">
    <property type="entry name" value="DltA"/>
</dbReference>
<dbReference type="PATRIC" id="fig|1590.142.peg.1848"/>
<dbReference type="Pfam" id="PF13193">
    <property type="entry name" value="AMP-binding_C"/>
    <property type="match status" value="1"/>
</dbReference>
<accession>A0A0G9F8J1</accession>
<evidence type="ECO:0000256" key="3">
    <source>
        <dbReference type="ARBA" id="ARBA00022741"/>
    </source>
</evidence>
<reference evidence="14 15" key="1">
    <citation type="submission" date="2016-03" db="EMBL/GenBank/DDBJ databases">
        <title>Comparative genomics of 54 Lactobacillus plantarum strains reveals genomic uncoupling from niche constraints.</title>
        <authorList>
            <person name="Martino M.E."/>
        </authorList>
    </citation>
    <scope>NUCLEOTIDE SEQUENCE [LARGE SCALE GENOMIC DNA]</scope>
    <source>
        <strain evidence="11 15">19.1</strain>
        <strain evidence="12 14">NAB2</strain>
        <strain evidence="10 16">Nizo2260</strain>
    </source>
</reference>
<evidence type="ECO:0000313" key="12">
    <source>
        <dbReference type="EMBL" id="KZV03115.1"/>
    </source>
</evidence>
<name>A0A0G9F8J1_LACPN</name>
<dbReference type="GO" id="GO:0070395">
    <property type="term" value="P:lipoteichoic acid biosynthetic process"/>
    <property type="evidence" value="ECO:0007669"/>
    <property type="project" value="UniProtKB-UniRule"/>
</dbReference>
<feature type="binding site" evidence="7">
    <location>
        <position position="495"/>
    </location>
    <ligand>
        <name>ATP</name>
        <dbReference type="ChEBI" id="CHEBI:30616"/>
    </ligand>
</feature>
<keyword evidence="3 7" id="KW-0547">Nucleotide-binding</keyword>
<dbReference type="GeneID" id="77218345"/>
<dbReference type="EMBL" id="LUXO01000027">
    <property type="protein sequence ID" value="KZV03115.1"/>
    <property type="molecule type" value="Genomic_DNA"/>
</dbReference>
<dbReference type="EMBL" id="MCOL01000001">
    <property type="protein sequence ID" value="ODO61887.1"/>
    <property type="molecule type" value="Genomic_DNA"/>
</dbReference>
<dbReference type="InterPro" id="IPR000873">
    <property type="entry name" value="AMP-dep_synth/lig_dom"/>
</dbReference>